<organism evidence="1 2">
    <name type="scientific">Lepidopterella palustris CBS 459.81</name>
    <dbReference type="NCBI Taxonomy" id="1314670"/>
    <lineage>
        <taxon>Eukaryota</taxon>
        <taxon>Fungi</taxon>
        <taxon>Dikarya</taxon>
        <taxon>Ascomycota</taxon>
        <taxon>Pezizomycotina</taxon>
        <taxon>Dothideomycetes</taxon>
        <taxon>Pleosporomycetidae</taxon>
        <taxon>Mytilinidiales</taxon>
        <taxon>Argynnaceae</taxon>
        <taxon>Lepidopterella</taxon>
    </lineage>
</organism>
<name>A0A8E2E6F8_9PEZI</name>
<evidence type="ECO:0000313" key="2">
    <source>
        <dbReference type="Proteomes" id="UP000250266"/>
    </source>
</evidence>
<dbReference type="EMBL" id="KV745083">
    <property type="protein sequence ID" value="OCK78054.1"/>
    <property type="molecule type" value="Genomic_DNA"/>
</dbReference>
<dbReference type="AlphaFoldDB" id="A0A8E2E6F8"/>
<dbReference type="Proteomes" id="UP000250266">
    <property type="component" value="Unassembled WGS sequence"/>
</dbReference>
<protein>
    <submittedName>
        <fullName evidence="1">Uncharacterized protein</fullName>
    </submittedName>
</protein>
<evidence type="ECO:0000313" key="1">
    <source>
        <dbReference type="EMBL" id="OCK78054.1"/>
    </source>
</evidence>
<accession>A0A8E2E6F8</accession>
<gene>
    <name evidence="1" type="ORF">K432DRAFT_384155</name>
</gene>
<keyword evidence="2" id="KW-1185">Reference proteome</keyword>
<reference evidence="1 2" key="1">
    <citation type="journal article" date="2016" name="Nat. Commun.">
        <title>Ectomycorrhizal ecology is imprinted in the genome of the dominant symbiotic fungus Cenococcum geophilum.</title>
        <authorList>
            <consortium name="DOE Joint Genome Institute"/>
            <person name="Peter M."/>
            <person name="Kohler A."/>
            <person name="Ohm R.A."/>
            <person name="Kuo A."/>
            <person name="Krutzmann J."/>
            <person name="Morin E."/>
            <person name="Arend M."/>
            <person name="Barry K.W."/>
            <person name="Binder M."/>
            <person name="Choi C."/>
            <person name="Clum A."/>
            <person name="Copeland A."/>
            <person name="Grisel N."/>
            <person name="Haridas S."/>
            <person name="Kipfer T."/>
            <person name="LaButti K."/>
            <person name="Lindquist E."/>
            <person name="Lipzen A."/>
            <person name="Maire R."/>
            <person name="Meier B."/>
            <person name="Mihaltcheva S."/>
            <person name="Molinier V."/>
            <person name="Murat C."/>
            <person name="Poggeler S."/>
            <person name="Quandt C.A."/>
            <person name="Sperisen C."/>
            <person name="Tritt A."/>
            <person name="Tisserant E."/>
            <person name="Crous P.W."/>
            <person name="Henrissat B."/>
            <person name="Nehls U."/>
            <person name="Egli S."/>
            <person name="Spatafora J.W."/>
            <person name="Grigoriev I.V."/>
            <person name="Martin F.M."/>
        </authorList>
    </citation>
    <scope>NUCLEOTIDE SEQUENCE [LARGE SCALE GENOMIC DNA]</scope>
    <source>
        <strain evidence="1 2">CBS 459.81</strain>
    </source>
</reference>
<proteinExistence type="predicted"/>
<sequence>MPFYTFAQIQTLAAENVRRTEEAIMGVRRTITTKITKQLAGHAKSSTAIEYYDHKGLVSVDLGRSTAVRFNQRTRDCNDARHLPTPAKGAPPQIGY</sequence>